<name>A0ABZ1I8M8_9PSEU</name>
<keyword evidence="4" id="KW-1185">Reference proteome</keyword>
<evidence type="ECO:0000256" key="2">
    <source>
        <dbReference type="SAM" id="Phobius"/>
    </source>
</evidence>
<evidence type="ECO:0008006" key="5">
    <source>
        <dbReference type="Google" id="ProtNLM"/>
    </source>
</evidence>
<feature type="region of interest" description="Disordered" evidence="1">
    <location>
        <begin position="1"/>
        <end position="26"/>
    </location>
</feature>
<evidence type="ECO:0000313" key="3">
    <source>
        <dbReference type="EMBL" id="WSE30534.1"/>
    </source>
</evidence>
<evidence type="ECO:0000256" key="1">
    <source>
        <dbReference type="SAM" id="MobiDB-lite"/>
    </source>
</evidence>
<dbReference type="EMBL" id="CP142149">
    <property type="protein sequence ID" value="WSE30534.1"/>
    <property type="molecule type" value="Genomic_DNA"/>
</dbReference>
<accession>A0ABZ1I8M8</accession>
<keyword evidence="2" id="KW-1133">Transmembrane helix</keyword>
<keyword evidence="2" id="KW-0472">Membrane</keyword>
<organism evidence="3 4">
    <name type="scientific">Amycolatopsis rhabdoformis</name>
    <dbReference type="NCBI Taxonomy" id="1448059"/>
    <lineage>
        <taxon>Bacteria</taxon>
        <taxon>Bacillati</taxon>
        <taxon>Actinomycetota</taxon>
        <taxon>Actinomycetes</taxon>
        <taxon>Pseudonocardiales</taxon>
        <taxon>Pseudonocardiaceae</taxon>
        <taxon>Amycolatopsis</taxon>
    </lineage>
</organism>
<reference evidence="3 4" key="1">
    <citation type="journal article" date="2015" name="Int. J. Syst. Evol. Microbiol.">
        <title>Amycolatopsis rhabdoformis sp. nov., an actinomycete isolated from a tropical forest soil.</title>
        <authorList>
            <person name="Souza W.R."/>
            <person name="Silva R.E."/>
            <person name="Goodfellow M."/>
            <person name="Busarakam K."/>
            <person name="Figueiro F.S."/>
            <person name="Ferreira D."/>
            <person name="Rodrigues-Filho E."/>
            <person name="Moraes L.A.B."/>
            <person name="Zucchi T.D."/>
        </authorList>
    </citation>
    <scope>NUCLEOTIDE SEQUENCE [LARGE SCALE GENOMIC DNA]</scope>
    <source>
        <strain evidence="3 4">NCIMB 14900</strain>
    </source>
</reference>
<sequence>MRDTSTPTNGEPDARPPAGPPRQAGPAAVLGCALFVGVLALLVLLLVVWISRTSGSHGVADDGSQGAAAPPRTPSVTGSAEPGRRAGAVITPAKVSPAPGGMSAGAAGG</sequence>
<dbReference type="RefSeq" id="WP_326569479.1">
    <property type="nucleotide sequence ID" value="NZ_CP142149.1"/>
</dbReference>
<feature type="region of interest" description="Disordered" evidence="1">
    <location>
        <begin position="56"/>
        <end position="109"/>
    </location>
</feature>
<feature type="transmembrane region" description="Helical" evidence="2">
    <location>
        <begin position="27"/>
        <end position="50"/>
    </location>
</feature>
<dbReference type="Proteomes" id="UP001330812">
    <property type="component" value="Chromosome"/>
</dbReference>
<keyword evidence="2" id="KW-0812">Transmembrane</keyword>
<evidence type="ECO:0000313" key="4">
    <source>
        <dbReference type="Proteomes" id="UP001330812"/>
    </source>
</evidence>
<protein>
    <recommendedName>
        <fullName evidence="5">Serine/threonine protein kinase</fullName>
    </recommendedName>
</protein>
<proteinExistence type="predicted"/>
<gene>
    <name evidence="3" type="ORF">VSH64_48430</name>
</gene>